<feature type="domain" description="D-isomer specific 2-hydroxyacid dehydrogenase catalytic" evidence="4">
    <location>
        <begin position="155"/>
        <end position="445"/>
    </location>
</feature>
<evidence type="ECO:0000256" key="1">
    <source>
        <dbReference type="ARBA" id="ARBA00005854"/>
    </source>
</evidence>
<dbReference type="EMBL" id="JAAWWB010000008">
    <property type="protein sequence ID" value="KAG6777990.1"/>
    <property type="molecule type" value="Genomic_DNA"/>
</dbReference>
<proteinExistence type="inferred from homology"/>
<evidence type="ECO:0000256" key="3">
    <source>
        <dbReference type="RuleBase" id="RU003719"/>
    </source>
</evidence>
<reference evidence="6" key="1">
    <citation type="journal article" date="2020" name="bioRxiv">
        <title>Hybrid origin of Populus tomentosa Carr. identified through genome sequencing and phylogenomic analysis.</title>
        <authorList>
            <person name="An X."/>
            <person name="Gao K."/>
            <person name="Chen Z."/>
            <person name="Li J."/>
            <person name="Yang X."/>
            <person name="Yang X."/>
            <person name="Zhou J."/>
            <person name="Guo T."/>
            <person name="Zhao T."/>
            <person name="Huang S."/>
            <person name="Miao D."/>
            <person name="Khan W.U."/>
            <person name="Rao P."/>
            <person name="Ye M."/>
            <person name="Lei B."/>
            <person name="Liao W."/>
            <person name="Wang J."/>
            <person name="Ji L."/>
            <person name="Li Y."/>
            <person name="Guo B."/>
            <person name="Mustafa N.S."/>
            <person name="Li S."/>
            <person name="Yun Q."/>
            <person name="Keller S.R."/>
            <person name="Mao J."/>
            <person name="Zhang R."/>
            <person name="Strauss S.H."/>
        </authorList>
    </citation>
    <scope>NUCLEOTIDE SEQUENCE</scope>
    <source>
        <strain evidence="6">GM15</strain>
        <tissue evidence="6">Leaf</tissue>
    </source>
</reference>
<dbReference type="InterPro" id="IPR050223">
    <property type="entry name" value="D-isomer_2-hydroxyacid_DH"/>
</dbReference>
<dbReference type="InterPro" id="IPR006140">
    <property type="entry name" value="D-isomer_DH_NAD-bd"/>
</dbReference>
<dbReference type="PANTHER" id="PTHR10996">
    <property type="entry name" value="2-HYDROXYACID DEHYDROGENASE-RELATED"/>
    <property type="match status" value="1"/>
</dbReference>
<dbReference type="GO" id="GO:0030267">
    <property type="term" value="F:glyoxylate reductase (NADPH) activity"/>
    <property type="evidence" value="ECO:0007669"/>
    <property type="project" value="TreeGrafter"/>
</dbReference>
<comment type="caution">
    <text evidence="6">The sequence shown here is derived from an EMBL/GenBank/DDBJ whole genome shotgun (WGS) entry which is preliminary data.</text>
</comment>
<keyword evidence="2 3" id="KW-0560">Oxidoreductase</keyword>
<dbReference type="GO" id="GO:0051287">
    <property type="term" value="F:NAD binding"/>
    <property type="evidence" value="ECO:0007669"/>
    <property type="project" value="InterPro"/>
</dbReference>
<evidence type="ECO:0000256" key="2">
    <source>
        <dbReference type="ARBA" id="ARBA00023002"/>
    </source>
</evidence>
<name>A0A8X7ZZR5_POPTO</name>
<dbReference type="Pfam" id="PF02826">
    <property type="entry name" value="2-Hacid_dh_C"/>
    <property type="match status" value="1"/>
</dbReference>
<gene>
    <name evidence="6" type="ORF">POTOM_017834</name>
</gene>
<evidence type="ECO:0000313" key="7">
    <source>
        <dbReference type="Proteomes" id="UP000886885"/>
    </source>
</evidence>
<dbReference type="OrthoDB" id="9991913at2759"/>
<feature type="domain" description="D-isomer specific 2-hydroxyacid dehydrogenase NAD-binding" evidence="5">
    <location>
        <begin position="250"/>
        <end position="420"/>
    </location>
</feature>
<dbReference type="CDD" id="cd05301">
    <property type="entry name" value="GDH"/>
    <property type="match status" value="1"/>
</dbReference>
<protein>
    <recommendedName>
        <fullName evidence="8">Glycerate dehydrogenase</fullName>
    </recommendedName>
</protein>
<dbReference type="Pfam" id="PF00389">
    <property type="entry name" value="2-Hacid_dh"/>
    <property type="match status" value="1"/>
</dbReference>
<evidence type="ECO:0008006" key="8">
    <source>
        <dbReference type="Google" id="ProtNLM"/>
    </source>
</evidence>
<keyword evidence="7" id="KW-1185">Reference proteome</keyword>
<dbReference type="InterPro" id="IPR006139">
    <property type="entry name" value="D-isomer_2_OHA_DH_cat_dom"/>
</dbReference>
<dbReference type="PANTHER" id="PTHR10996:SF257">
    <property type="entry name" value="GLYOXYLATE REDUCTASE 1"/>
    <property type="match status" value="1"/>
</dbReference>
<accession>A0A8X7ZZR5</accession>
<evidence type="ECO:0000313" key="6">
    <source>
        <dbReference type="EMBL" id="KAG6777990.1"/>
    </source>
</evidence>
<dbReference type="GO" id="GO:0008465">
    <property type="term" value="F:hydroxypyruvate reductase (NADH) activity"/>
    <property type="evidence" value="ECO:0007669"/>
    <property type="project" value="TreeGrafter"/>
</dbReference>
<dbReference type="GO" id="GO:0005829">
    <property type="term" value="C:cytosol"/>
    <property type="evidence" value="ECO:0007669"/>
    <property type="project" value="TreeGrafter"/>
</dbReference>
<organism evidence="6 7">
    <name type="scientific">Populus tomentosa</name>
    <name type="common">Chinese white poplar</name>
    <dbReference type="NCBI Taxonomy" id="118781"/>
    <lineage>
        <taxon>Eukaryota</taxon>
        <taxon>Viridiplantae</taxon>
        <taxon>Streptophyta</taxon>
        <taxon>Embryophyta</taxon>
        <taxon>Tracheophyta</taxon>
        <taxon>Spermatophyta</taxon>
        <taxon>Magnoliopsida</taxon>
        <taxon>eudicotyledons</taxon>
        <taxon>Gunneridae</taxon>
        <taxon>Pentapetalae</taxon>
        <taxon>rosids</taxon>
        <taxon>fabids</taxon>
        <taxon>Malpighiales</taxon>
        <taxon>Salicaceae</taxon>
        <taxon>Saliceae</taxon>
        <taxon>Populus</taxon>
    </lineage>
</organism>
<evidence type="ECO:0000259" key="4">
    <source>
        <dbReference type="Pfam" id="PF00389"/>
    </source>
</evidence>
<sequence length="484" mass="52789">MAVWWGLSRLWETCTFRVRYVLGEALFPFGTEQVKLGAMTNKTWLFSSFFNSLVVFSASSWQMSVPPVLRNRTRVLKEARVRAIVRPGVLDITKDKLMVAHGLLALACARHTQNSVPITSMAKPISIEVYNPNGKYRVVSTKSMPGTRWINLLIEQDCRVEICTQKKTILSVEDIIALIGDKCDGVIGQLTEDWGETLFAALSRAGGKAFSNMAVGYNNVDVNAANKHGVAVGNTPGVLTETTAELAASLSLAAARRIVEADQFMRAGLYDGWLPHLFVGNLLKGQTVGVIGAGRIGSAYARMMTTSYGEFLKANGEQPVTWKRAASMDEVLREADVISLHPILDKTTYHLINKESLATMKKEAILVNCSRGPVVDEVALVEHLKQNPMFRVGLDVFEDEPYMKPGLADMKNAVVVPHIASASKWTREGMATLAALNVLGKIKGYPVWGDPNRVAPFLNENAPPPAASPSIVNAKALGLPVSKL</sequence>
<dbReference type="Proteomes" id="UP000886885">
    <property type="component" value="Chromosome 4D"/>
</dbReference>
<evidence type="ECO:0000259" key="5">
    <source>
        <dbReference type="Pfam" id="PF02826"/>
    </source>
</evidence>
<dbReference type="AlphaFoldDB" id="A0A8X7ZZR5"/>
<comment type="similarity">
    <text evidence="1 3">Belongs to the D-isomer specific 2-hydroxyacid dehydrogenase family.</text>
</comment>